<dbReference type="Proteomes" id="UP000215539">
    <property type="component" value="Chromosome 1"/>
</dbReference>
<proteinExistence type="predicted"/>
<sequence>MVKTGGQIELDVFGLLKDELEGIVSGGVYLQGTRPFDSRKEDAVVSFLTGTEGDVQAGALNVNVYVPDIDMGGEKRVKDVRRCVEVERLLVGLISKPKSEYRFSLGQTISTFAEADIEQHFVNVRLRYKRFAL</sequence>
<dbReference type="EMBL" id="CP014227">
    <property type="protein sequence ID" value="AMD85078.1"/>
    <property type="molecule type" value="Genomic_DNA"/>
</dbReference>
<dbReference type="RefSeq" id="WP_066429139.1">
    <property type="nucleotide sequence ID" value="NZ_CP014227.1"/>
</dbReference>
<accession>A0AAX2GWM7</accession>
<keyword evidence="3" id="KW-1185">Reference proteome</keyword>
<evidence type="ECO:0000313" key="2">
    <source>
        <dbReference type="EMBL" id="SNV05186.1"/>
    </source>
</evidence>
<evidence type="ECO:0008006" key="5">
    <source>
        <dbReference type="Google" id="ProtNLM"/>
    </source>
</evidence>
<dbReference type="AlphaFoldDB" id="A0AAX2GWM7"/>
<name>A0AAX2GWM7_9FLAO</name>
<dbReference type="EMBL" id="LT906449">
    <property type="protein sequence ID" value="SNV05186.1"/>
    <property type="molecule type" value="Genomic_DNA"/>
</dbReference>
<reference evidence="2 4" key="2">
    <citation type="submission" date="2017-06" db="EMBL/GenBank/DDBJ databases">
        <authorList>
            <consortium name="Pathogen Informatics"/>
        </authorList>
    </citation>
    <scope>NUCLEOTIDE SEQUENCE [LARGE SCALE GENOMIC DNA]</scope>
    <source>
        <strain evidence="2 4">NCTC12947</strain>
    </source>
</reference>
<organism evidence="2 4">
    <name type="scientific">Capnocytophaga haemolytica</name>
    <dbReference type="NCBI Taxonomy" id="45243"/>
    <lineage>
        <taxon>Bacteria</taxon>
        <taxon>Pseudomonadati</taxon>
        <taxon>Bacteroidota</taxon>
        <taxon>Flavobacteriia</taxon>
        <taxon>Flavobacteriales</taxon>
        <taxon>Flavobacteriaceae</taxon>
        <taxon>Capnocytophaga</taxon>
    </lineage>
</organism>
<evidence type="ECO:0000313" key="1">
    <source>
        <dbReference type="EMBL" id="AMD85078.1"/>
    </source>
</evidence>
<dbReference type="KEGG" id="chg:AXF12_05820"/>
<gene>
    <name evidence="1" type="ORF">AXF12_05820</name>
    <name evidence="2" type="ORF">SAMEA44541418_00555</name>
</gene>
<protein>
    <recommendedName>
        <fullName evidence="5">Phage tail protein</fullName>
    </recommendedName>
</protein>
<evidence type="ECO:0000313" key="4">
    <source>
        <dbReference type="Proteomes" id="UP000215539"/>
    </source>
</evidence>
<dbReference type="Proteomes" id="UP000065822">
    <property type="component" value="Chromosome"/>
</dbReference>
<evidence type="ECO:0000313" key="3">
    <source>
        <dbReference type="Proteomes" id="UP000065822"/>
    </source>
</evidence>
<reference evidence="1 3" key="1">
    <citation type="submission" date="2016-02" db="EMBL/GenBank/DDBJ databases">
        <authorList>
            <person name="Holder M.E."/>
            <person name="Ajami N.J."/>
            <person name="Petrosino J.F."/>
        </authorList>
    </citation>
    <scope>NUCLEOTIDE SEQUENCE [LARGE SCALE GENOMIC DNA]</scope>
    <source>
        <strain evidence="1 3">CCUG 32990</strain>
    </source>
</reference>